<accession>A0A0C3E677</accession>
<proteinExistence type="predicted"/>
<evidence type="ECO:0000313" key="4">
    <source>
        <dbReference type="Proteomes" id="UP000031977"/>
    </source>
</evidence>
<dbReference type="GO" id="GO:0016301">
    <property type="term" value="F:kinase activity"/>
    <property type="evidence" value="ECO:0007669"/>
    <property type="project" value="UniProtKB-KW"/>
</dbReference>
<evidence type="ECO:0000313" key="3">
    <source>
        <dbReference type="EMBL" id="KIN09893.1"/>
    </source>
</evidence>
<dbReference type="Gene3D" id="1.10.3210.10">
    <property type="entry name" value="Hypothetical protein af1432"/>
    <property type="match status" value="1"/>
</dbReference>
<dbReference type="Pfam" id="PF00563">
    <property type="entry name" value="EAL"/>
    <property type="match status" value="1"/>
</dbReference>
<keyword evidence="3" id="KW-0808">Transferase</keyword>
<evidence type="ECO:0000259" key="1">
    <source>
        <dbReference type="PROSITE" id="PS50883"/>
    </source>
</evidence>
<protein>
    <submittedName>
        <fullName evidence="3">Histidine kinase</fullName>
    </submittedName>
</protein>
<organism evidence="3 4">
    <name type="scientific">Vibrio mytili</name>
    <dbReference type="NCBI Taxonomy" id="50718"/>
    <lineage>
        <taxon>Bacteria</taxon>
        <taxon>Pseudomonadati</taxon>
        <taxon>Pseudomonadota</taxon>
        <taxon>Gammaproteobacteria</taxon>
        <taxon>Vibrionales</taxon>
        <taxon>Vibrionaceae</taxon>
        <taxon>Vibrio</taxon>
    </lineage>
</organism>
<gene>
    <name evidence="3" type="ORF">SU60_17100</name>
</gene>
<evidence type="ECO:0000259" key="2">
    <source>
        <dbReference type="PROSITE" id="PS51833"/>
    </source>
</evidence>
<feature type="domain" description="EAL" evidence="1">
    <location>
        <begin position="1"/>
        <end position="204"/>
    </location>
</feature>
<dbReference type="SUPFAM" id="SSF109604">
    <property type="entry name" value="HD-domain/PDEase-like"/>
    <property type="match status" value="1"/>
</dbReference>
<name>A0A0C3E677_9VIBR</name>
<dbReference type="STRING" id="50718.SU60_17100"/>
<feature type="domain" description="HDOD" evidence="2">
    <location>
        <begin position="198"/>
        <end position="384"/>
    </location>
</feature>
<dbReference type="RefSeq" id="WP_041156626.1">
    <property type="nucleotide sequence ID" value="NZ_CBCRVP010000015.1"/>
</dbReference>
<comment type="caution">
    <text evidence="3">The sequence shown here is derived from an EMBL/GenBank/DDBJ whole genome shotgun (WGS) entry which is preliminary data.</text>
</comment>
<dbReference type="InterPro" id="IPR013976">
    <property type="entry name" value="HDOD"/>
</dbReference>
<dbReference type="InterPro" id="IPR052340">
    <property type="entry name" value="RNase_Y/CdgJ"/>
</dbReference>
<keyword evidence="4" id="KW-1185">Reference proteome</keyword>
<dbReference type="Proteomes" id="UP000031977">
    <property type="component" value="Unassembled WGS sequence"/>
</dbReference>
<keyword evidence="3" id="KW-0418">Kinase</keyword>
<dbReference type="InterPro" id="IPR014408">
    <property type="entry name" value="dGMP_Pdiesterase_EAL/HD-GYP"/>
</dbReference>
<sequence length="405" mass="46340">MKYSYVARQPILDREKRTVGYELLFRDGPKNTFPEVEPELATSRLLSEHFLSTHYDTLGNKLGFVNFPYQSLVNLVPTLFPKELLVIEVLEDCQPTEELLDAIKHLHACGYRIALDDFVPAPEWKKFLPYVSIIKFDIRSLQIGKAAIYIQSLSKLNIEFLAEKVETYDEFKQAHEAGFHYFQGYFFSKPEMIQKKSLKPSFLTVIQLCKAIADTTIDFDEVERLFSIDVTLSYKLLTYVNSGYSLSTKIKSFKQALVYLGEDRLRRFISLVAIASVQEDKPDSLYALAIQRARICELLLTQMKTSYDPGQAFLTGMFSLLGSLLDQPLSDVVKDIPVDEDIKRALIDRKGVLGHVLSMTIAYEHADWELTEKYCTALKLKEEQLVDAVNQSTAWTQELLSQPPE</sequence>
<dbReference type="OrthoDB" id="9804751at2"/>
<dbReference type="SMART" id="SM00052">
    <property type="entry name" value="EAL"/>
    <property type="match status" value="1"/>
</dbReference>
<dbReference type="EMBL" id="JXOK01000065">
    <property type="protein sequence ID" value="KIN09893.1"/>
    <property type="molecule type" value="Genomic_DNA"/>
</dbReference>
<reference evidence="3 4" key="1">
    <citation type="submission" date="2015-01" db="EMBL/GenBank/DDBJ databases">
        <title>Draft genome of Vibrio mytili type strain CAIM 528.</title>
        <authorList>
            <person name="Gonzalez-Castillo A."/>
            <person name="Gomez-Gil B."/>
            <person name="Enciso-Ibarra J."/>
        </authorList>
    </citation>
    <scope>NUCLEOTIDE SEQUENCE [LARGE SCALE GENOMIC DNA]</scope>
    <source>
        <strain evidence="3 4">CAIM 528</strain>
    </source>
</reference>
<dbReference type="InterPro" id="IPR001633">
    <property type="entry name" value="EAL_dom"/>
</dbReference>
<dbReference type="PANTHER" id="PTHR33525">
    <property type="match status" value="1"/>
</dbReference>
<dbReference type="Gene3D" id="3.20.20.450">
    <property type="entry name" value="EAL domain"/>
    <property type="match status" value="1"/>
</dbReference>
<dbReference type="SUPFAM" id="SSF141868">
    <property type="entry name" value="EAL domain-like"/>
    <property type="match status" value="1"/>
</dbReference>
<dbReference type="Pfam" id="PF08668">
    <property type="entry name" value="HDOD"/>
    <property type="match status" value="1"/>
</dbReference>
<dbReference type="InterPro" id="IPR035919">
    <property type="entry name" value="EAL_sf"/>
</dbReference>
<dbReference type="PROSITE" id="PS51833">
    <property type="entry name" value="HDOD"/>
    <property type="match status" value="1"/>
</dbReference>
<dbReference type="PANTHER" id="PTHR33525:SF4">
    <property type="entry name" value="CYCLIC DI-GMP PHOSPHODIESTERASE CDGJ"/>
    <property type="match status" value="1"/>
</dbReference>
<dbReference type="PROSITE" id="PS50883">
    <property type="entry name" value="EAL"/>
    <property type="match status" value="1"/>
</dbReference>
<dbReference type="AlphaFoldDB" id="A0A0C3E677"/>
<dbReference type="PIRSF" id="PIRSF003180">
    <property type="entry name" value="DiGMPpdiest_YuxH"/>
    <property type="match status" value="1"/>
</dbReference>